<dbReference type="Proteomes" id="UP000800200">
    <property type="component" value="Unassembled WGS sequence"/>
</dbReference>
<sequence>MVDGLDERVDFEDDFLQSLPDLPKRSDVHIIIPSKPDIYFGLRDPIEFAIEVSAMRTQGEIAKYVQSKMNGIKRFTPKERKKASVKIAEKSGGSFRYVEKVTHQKALPCHIPYHLSAHWPNTGLVTPL</sequence>
<dbReference type="AlphaFoldDB" id="A0A6A6DM60"/>
<evidence type="ECO:0008006" key="3">
    <source>
        <dbReference type="Google" id="ProtNLM"/>
    </source>
</evidence>
<gene>
    <name evidence="1" type="ORF">K469DRAFT_321410</name>
</gene>
<accession>A0A6A6DM60</accession>
<evidence type="ECO:0000313" key="1">
    <source>
        <dbReference type="EMBL" id="KAF2179030.1"/>
    </source>
</evidence>
<proteinExistence type="predicted"/>
<evidence type="ECO:0000313" key="2">
    <source>
        <dbReference type="Proteomes" id="UP000800200"/>
    </source>
</evidence>
<keyword evidence="2" id="KW-1185">Reference proteome</keyword>
<name>A0A6A6DM60_9PEZI</name>
<dbReference type="OrthoDB" id="3944243at2759"/>
<protein>
    <recommendedName>
        <fullName evidence="3">Restriction endonuclease domain-containing protein</fullName>
    </recommendedName>
</protein>
<reference evidence="1" key="1">
    <citation type="journal article" date="2020" name="Stud. Mycol.">
        <title>101 Dothideomycetes genomes: a test case for predicting lifestyles and emergence of pathogens.</title>
        <authorList>
            <person name="Haridas S."/>
            <person name="Albert R."/>
            <person name="Binder M."/>
            <person name="Bloem J."/>
            <person name="Labutti K."/>
            <person name="Salamov A."/>
            <person name="Andreopoulos B."/>
            <person name="Baker S."/>
            <person name="Barry K."/>
            <person name="Bills G."/>
            <person name="Bluhm B."/>
            <person name="Cannon C."/>
            <person name="Castanera R."/>
            <person name="Culley D."/>
            <person name="Daum C."/>
            <person name="Ezra D."/>
            <person name="Gonzalez J."/>
            <person name="Henrissat B."/>
            <person name="Kuo A."/>
            <person name="Liang C."/>
            <person name="Lipzen A."/>
            <person name="Lutzoni F."/>
            <person name="Magnuson J."/>
            <person name="Mondo S."/>
            <person name="Nolan M."/>
            <person name="Ohm R."/>
            <person name="Pangilinan J."/>
            <person name="Park H.-J."/>
            <person name="Ramirez L."/>
            <person name="Alfaro M."/>
            <person name="Sun H."/>
            <person name="Tritt A."/>
            <person name="Yoshinaga Y."/>
            <person name="Zwiers L.-H."/>
            <person name="Turgeon B."/>
            <person name="Goodwin S."/>
            <person name="Spatafora J."/>
            <person name="Crous P."/>
            <person name="Grigoriev I."/>
        </authorList>
    </citation>
    <scope>NUCLEOTIDE SEQUENCE</scope>
    <source>
        <strain evidence="1">CBS 207.26</strain>
    </source>
</reference>
<organism evidence="1 2">
    <name type="scientific">Zopfia rhizophila CBS 207.26</name>
    <dbReference type="NCBI Taxonomy" id="1314779"/>
    <lineage>
        <taxon>Eukaryota</taxon>
        <taxon>Fungi</taxon>
        <taxon>Dikarya</taxon>
        <taxon>Ascomycota</taxon>
        <taxon>Pezizomycotina</taxon>
        <taxon>Dothideomycetes</taxon>
        <taxon>Dothideomycetes incertae sedis</taxon>
        <taxon>Zopfiaceae</taxon>
        <taxon>Zopfia</taxon>
    </lineage>
</organism>
<dbReference type="EMBL" id="ML994670">
    <property type="protein sequence ID" value="KAF2179030.1"/>
    <property type="molecule type" value="Genomic_DNA"/>
</dbReference>